<comment type="caution">
    <text evidence="2">The sequence shown here is derived from an EMBL/GenBank/DDBJ whole genome shotgun (WGS) entry which is preliminary data.</text>
</comment>
<keyword evidence="1" id="KW-1133">Transmembrane helix</keyword>
<gene>
    <name evidence="2" type="ORF">H4O09_10565</name>
</gene>
<accession>A0A7W3V138</accession>
<dbReference type="EMBL" id="JACIUV010000004">
    <property type="protein sequence ID" value="MBB1117491.1"/>
    <property type="molecule type" value="Genomic_DNA"/>
</dbReference>
<protein>
    <recommendedName>
        <fullName evidence="4">Transmembrane protein</fullName>
    </recommendedName>
</protein>
<dbReference type="AlphaFoldDB" id="A0A7W3V138"/>
<keyword evidence="1" id="KW-0812">Transmembrane</keyword>
<organism evidence="2 3">
    <name type="scientific">Stenotrophomonas koreensis</name>
    <dbReference type="NCBI Taxonomy" id="266128"/>
    <lineage>
        <taxon>Bacteria</taxon>
        <taxon>Pseudomonadati</taxon>
        <taxon>Pseudomonadota</taxon>
        <taxon>Gammaproteobacteria</taxon>
        <taxon>Lysobacterales</taxon>
        <taxon>Lysobacteraceae</taxon>
        <taxon>Stenotrophomonas</taxon>
    </lineage>
</organism>
<evidence type="ECO:0008006" key="4">
    <source>
        <dbReference type="Google" id="ProtNLM"/>
    </source>
</evidence>
<sequence>MKNEGKLLLAAFGRFCAYCLLAALPVFVLRQDLLGAGNTLGERSLVELTQTGFLLVSSASFAVLAWRCAQERRFALLASAFFMVMLVREQDAWLDVLIGHGAWKFLAVPIALAALVWAAADWRASVGALLRFVSSRAGTLMLLGLAVLLCYSRLFGMTGHWTAVLGDGYVRTVKNAVEETTELLGYTFILAASVHYLVHRLRALRRQPAGACRPFLTRTRALQGGISVRSGRSGHSCAG</sequence>
<dbReference type="Proteomes" id="UP000550609">
    <property type="component" value="Unassembled WGS sequence"/>
</dbReference>
<feature type="transmembrane region" description="Helical" evidence="1">
    <location>
        <begin position="48"/>
        <end position="66"/>
    </location>
</feature>
<feature type="transmembrane region" description="Helical" evidence="1">
    <location>
        <begin position="73"/>
        <end position="90"/>
    </location>
</feature>
<evidence type="ECO:0000256" key="1">
    <source>
        <dbReference type="SAM" id="Phobius"/>
    </source>
</evidence>
<feature type="transmembrane region" description="Helical" evidence="1">
    <location>
        <begin position="183"/>
        <end position="198"/>
    </location>
</feature>
<feature type="transmembrane region" description="Helical" evidence="1">
    <location>
        <begin position="102"/>
        <end position="120"/>
    </location>
</feature>
<reference evidence="2 3" key="1">
    <citation type="submission" date="2020-08" db="EMBL/GenBank/DDBJ databases">
        <title>Stenotrophomonas sp. W1S232.</title>
        <authorList>
            <person name="Deng Y."/>
        </authorList>
    </citation>
    <scope>NUCLEOTIDE SEQUENCE [LARGE SCALE GENOMIC DNA]</scope>
    <source>
        <strain evidence="2 3">W1S232</strain>
    </source>
</reference>
<feature type="transmembrane region" description="Helical" evidence="1">
    <location>
        <begin position="7"/>
        <end position="28"/>
    </location>
</feature>
<evidence type="ECO:0000313" key="3">
    <source>
        <dbReference type="Proteomes" id="UP000550609"/>
    </source>
</evidence>
<name>A0A7W3V138_9GAMM</name>
<feature type="transmembrane region" description="Helical" evidence="1">
    <location>
        <begin position="140"/>
        <end position="163"/>
    </location>
</feature>
<keyword evidence="1" id="KW-0472">Membrane</keyword>
<dbReference type="RefSeq" id="WP_182622507.1">
    <property type="nucleotide sequence ID" value="NZ_JACIUV010000004.1"/>
</dbReference>
<evidence type="ECO:0000313" key="2">
    <source>
        <dbReference type="EMBL" id="MBB1117491.1"/>
    </source>
</evidence>
<proteinExistence type="predicted"/>